<reference evidence="1 2" key="1">
    <citation type="journal article" date="2014" name="Genome Biol. Evol.">
        <title>Acetic acid bacteria genomes reveal functional traits for adaptation to life in insect guts.</title>
        <authorList>
            <person name="Chouaia B."/>
            <person name="Gaiarsa S."/>
            <person name="Crotti E."/>
            <person name="Comandatore F."/>
            <person name="Degli Esposti M."/>
            <person name="Ricci I."/>
            <person name="Alma A."/>
            <person name="Favia G."/>
            <person name="Bandi C."/>
            <person name="Daffonchio D."/>
        </authorList>
    </citation>
    <scope>NUCLEOTIDE SEQUENCE [LARGE SCALE GENOMIC DNA]</scope>
    <source>
        <strain evidence="1 2">SF2.1</strain>
    </source>
</reference>
<protein>
    <submittedName>
        <fullName evidence="1">Uncharacterized protein</fullName>
    </submittedName>
</protein>
<proteinExistence type="predicted"/>
<gene>
    <name evidence="1" type="ORF">ASAP_0435</name>
</gene>
<evidence type="ECO:0000313" key="1">
    <source>
        <dbReference type="EMBL" id="CDG38480.1"/>
    </source>
</evidence>
<comment type="caution">
    <text evidence="1">The sequence shown here is derived from an EMBL/GenBank/DDBJ whole genome shotgun (WGS) entry which is preliminary data.</text>
</comment>
<reference evidence="1 2" key="2">
    <citation type="journal article" date="2014" name="PLoS ONE">
        <title>Evolution of mitochondria reconstructed from the energy metabolism of living bacteria.</title>
        <authorList>
            <person name="Degli Esposti M."/>
            <person name="Chouaia B."/>
            <person name="Comandatore F."/>
            <person name="Crotti E."/>
            <person name="Sassera D."/>
            <person name="Lievens P.M."/>
            <person name="Daffonchio D."/>
            <person name="Bandi C."/>
        </authorList>
    </citation>
    <scope>NUCLEOTIDE SEQUENCE [LARGE SCALE GENOMIC DNA]</scope>
    <source>
        <strain evidence="1 2">SF2.1</strain>
    </source>
</reference>
<organism evidence="1 2">
    <name type="scientific">Asaia bogorensis</name>
    <dbReference type="NCBI Taxonomy" id="91915"/>
    <lineage>
        <taxon>Bacteria</taxon>
        <taxon>Pseudomonadati</taxon>
        <taxon>Pseudomonadota</taxon>
        <taxon>Alphaproteobacteria</taxon>
        <taxon>Acetobacterales</taxon>
        <taxon>Acetobacteraceae</taxon>
        <taxon>Asaia</taxon>
    </lineage>
</organism>
<dbReference type="Proteomes" id="UP000027583">
    <property type="component" value="Unassembled WGS sequence"/>
</dbReference>
<dbReference type="AlphaFoldDB" id="A0A060QC32"/>
<name>A0A060QC32_9PROT</name>
<evidence type="ECO:0000313" key="2">
    <source>
        <dbReference type="Proteomes" id="UP000027583"/>
    </source>
</evidence>
<accession>A0A060QC32</accession>
<dbReference type="EMBL" id="CBLX010000003">
    <property type="protein sequence ID" value="CDG38480.1"/>
    <property type="molecule type" value="Genomic_DNA"/>
</dbReference>
<sequence>MFTVWGVRLHDCNLLALPAIARRKAARFQAGIDKMEIDK</sequence>